<keyword evidence="6" id="KW-0998">Cell outer membrane</keyword>
<evidence type="ECO:0000313" key="9">
    <source>
        <dbReference type="EMBL" id="SDE89579.1"/>
    </source>
</evidence>
<evidence type="ECO:0000256" key="7">
    <source>
        <dbReference type="SAM" id="SignalP"/>
    </source>
</evidence>
<evidence type="ECO:0000256" key="3">
    <source>
        <dbReference type="ARBA" id="ARBA00022452"/>
    </source>
</evidence>
<feature type="domain" description="TonB-dependent transporter Oar-like beta-barrel" evidence="8">
    <location>
        <begin position="256"/>
        <end position="1270"/>
    </location>
</feature>
<dbReference type="SUPFAM" id="SSF49464">
    <property type="entry name" value="Carboxypeptidase regulatory domain-like"/>
    <property type="match status" value="1"/>
</dbReference>
<keyword evidence="7" id="KW-0732">Signal</keyword>
<evidence type="ECO:0000256" key="4">
    <source>
        <dbReference type="ARBA" id="ARBA00022692"/>
    </source>
</evidence>
<comment type="subcellular location">
    <subcellularLocation>
        <location evidence="1">Cell outer membrane</location>
        <topology evidence="1">Multi-pass membrane protein</topology>
    </subcellularLocation>
</comment>
<keyword evidence="4" id="KW-0812">Transmembrane</keyword>
<gene>
    <name evidence="9" type="ORF">SAMN05444167_0751</name>
</gene>
<dbReference type="InterPro" id="IPR008969">
    <property type="entry name" value="CarboxyPept-like_regulatory"/>
</dbReference>
<dbReference type="RefSeq" id="WP_083343970.1">
    <property type="nucleotide sequence ID" value="NZ_LT629690.1"/>
</dbReference>
<organism evidence="9 10">
    <name type="scientific">Terriglobus roseus</name>
    <dbReference type="NCBI Taxonomy" id="392734"/>
    <lineage>
        <taxon>Bacteria</taxon>
        <taxon>Pseudomonadati</taxon>
        <taxon>Acidobacteriota</taxon>
        <taxon>Terriglobia</taxon>
        <taxon>Terriglobales</taxon>
        <taxon>Acidobacteriaceae</taxon>
        <taxon>Terriglobus</taxon>
    </lineage>
</organism>
<keyword evidence="3" id="KW-1134">Transmembrane beta strand</keyword>
<dbReference type="OrthoDB" id="97893at2"/>
<dbReference type="GO" id="GO:0015344">
    <property type="term" value="F:siderophore uptake transmembrane transporter activity"/>
    <property type="evidence" value="ECO:0007669"/>
    <property type="project" value="TreeGrafter"/>
</dbReference>
<dbReference type="EMBL" id="LT629690">
    <property type="protein sequence ID" value="SDE89579.1"/>
    <property type="molecule type" value="Genomic_DNA"/>
</dbReference>
<dbReference type="InterPro" id="IPR036942">
    <property type="entry name" value="Beta-barrel_TonB_sf"/>
</dbReference>
<dbReference type="GO" id="GO:0044718">
    <property type="term" value="P:siderophore transmembrane transport"/>
    <property type="evidence" value="ECO:0007669"/>
    <property type="project" value="TreeGrafter"/>
</dbReference>
<evidence type="ECO:0000256" key="1">
    <source>
        <dbReference type="ARBA" id="ARBA00004571"/>
    </source>
</evidence>
<evidence type="ECO:0000313" key="10">
    <source>
        <dbReference type="Proteomes" id="UP000182427"/>
    </source>
</evidence>
<evidence type="ECO:0000259" key="8">
    <source>
        <dbReference type="Pfam" id="PF25183"/>
    </source>
</evidence>
<feature type="chain" id="PRO_5009241182" evidence="7">
    <location>
        <begin position="35"/>
        <end position="1277"/>
    </location>
</feature>
<keyword evidence="9" id="KW-0675">Receptor</keyword>
<keyword evidence="10" id="KW-1185">Reference proteome</keyword>
<evidence type="ECO:0000256" key="6">
    <source>
        <dbReference type="ARBA" id="ARBA00023237"/>
    </source>
</evidence>
<dbReference type="PANTHER" id="PTHR30069">
    <property type="entry name" value="TONB-DEPENDENT OUTER MEMBRANE RECEPTOR"/>
    <property type="match status" value="1"/>
</dbReference>
<dbReference type="SUPFAM" id="SSF56935">
    <property type="entry name" value="Porins"/>
    <property type="match status" value="1"/>
</dbReference>
<accession>A0A1G7GNK8</accession>
<dbReference type="Proteomes" id="UP000182427">
    <property type="component" value="Chromosome I"/>
</dbReference>
<protein>
    <submittedName>
        <fullName evidence="9">TonB-dependent Receptor Plug Domain</fullName>
    </submittedName>
</protein>
<evidence type="ECO:0000256" key="5">
    <source>
        <dbReference type="ARBA" id="ARBA00023136"/>
    </source>
</evidence>
<dbReference type="Gene3D" id="2.40.170.20">
    <property type="entry name" value="TonB-dependent receptor, beta-barrel domain"/>
    <property type="match status" value="1"/>
</dbReference>
<reference evidence="9 10" key="1">
    <citation type="submission" date="2016-10" db="EMBL/GenBank/DDBJ databases">
        <authorList>
            <person name="de Groot N.N."/>
        </authorList>
    </citation>
    <scope>NUCLEOTIDE SEQUENCE [LARGE SCALE GENOMIC DNA]</scope>
    <source>
        <strain evidence="9 10">GAS232</strain>
    </source>
</reference>
<dbReference type="Gene3D" id="2.60.40.1120">
    <property type="entry name" value="Carboxypeptidase-like, regulatory domain"/>
    <property type="match status" value="1"/>
</dbReference>
<evidence type="ECO:0000256" key="2">
    <source>
        <dbReference type="ARBA" id="ARBA00022448"/>
    </source>
</evidence>
<dbReference type="Pfam" id="PF13620">
    <property type="entry name" value="CarboxypepD_reg"/>
    <property type="match status" value="1"/>
</dbReference>
<dbReference type="AlphaFoldDB" id="A0A1G7GNK8"/>
<feature type="signal peptide" evidence="7">
    <location>
        <begin position="1"/>
        <end position="34"/>
    </location>
</feature>
<dbReference type="GO" id="GO:0009279">
    <property type="term" value="C:cell outer membrane"/>
    <property type="evidence" value="ECO:0007669"/>
    <property type="project" value="UniProtKB-SubCell"/>
</dbReference>
<name>A0A1G7GNK8_9BACT</name>
<dbReference type="PANTHER" id="PTHR30069:SF46">
    <property type="entry name" value="OAR PROTEIN"/>
    <property type="match status" value="1"/>
</dbReference>
<dbReference type="InterPro" id="IPR057601">
    <property type="entry name" value="Oar-like_b-barrel"/>
</dbReference>
<keyword evidence="2" id="KW-0813">Transport</keyword>
<dbReference type="InterPro" id="IPR039426">
    <property type="entry name" value="TonB-dep_rcpt-like"/>
</dbReference>
<sequence length="1277" mass="136180">MAFAHRILSGVRHFHLTAPVAGIVLMLGVGSAHAQVDQGAITGVVQDSTGASIPNADVKLLNTDQGISLESKTGDSGIYTFSPVRIGHYTITVSAPGFSATTQENLTVTVGQNLKVNIALKTGSTSETVTVSTAPPQLQADESSVGQIVDQHTINSLPLNGRNFTFLAQLSAGVNSSQADTRGNAASGAFTANGLQPAQNNYLLDGIDNNSNAADFLNGTNFVILPPVDAIQEFKVQTADFSAELGRSAGAVLNATIKSGTNSIHGAVWEFFRNDKLDAADWFENNNGRPKGRLRQNQFGASIGGPIFKNKAFFFGDYEGLRRVQGTVLPGSVPTALERNSGYTNLTDMITSQTGGNRTDYLGRSIPFGTVMDPATTRTVTAGVVDPVSGRTATTTGFARDPFGTCGPNTAAFTLAGCNLNQLPAGRIDPNAVKLLNLYPTPTSSGYSNNYANSPKLYEHRNAFDVRLDYNPEDKDQIFGRFSYVDDPQFVPSIFGGIADGGAFQQGIQTAQSQQAVLAYTHVFTPSTINVARIGFNHLHTTRSGPNSSVSGIPAQYGIQGIPQGNLNGGLPAILISGLSNLGTSDYLPSDEISQTFQFVDDFTKVYGKNSFKAGFEYQDVHFNTLQPPFGKGEFSYTGNFTGVPNQAGDLTGRAAFLLTPTAATVPNGIGYVGGSNQVQASAISKTYDARGYYAAYLQDDIKVTPSFTLNVGLRWDYFTPIAETNGAQANFVQGGPPNGTPTYIVPASGKAPRQFSSTANNPSLNGAGFLDLLAKDGINLLVTDQYGKGVLQTQKTNFAPRFGFAWTATPKLVIRSGIGLFFNAFENAGYGPNIGRNYPFSYSYTFQNNGSDSAPFGTGANPYGTCGTAGPGGSATMESGLTCASFTPLAVRASGIGLSGLQFDFKTPNTISSNLSIQYALTNNMSFTAAYVYTHASHLQASIGNNRVSQLIPNGTPLVRNVNNPDTPTNHNYIPFPDFATNGSYQRTLGASVYNGLQTKLEQRLAYGFTYLLTYTYSKTMTNSGDLLNGGSVSGFRAPYIPGFGTAADWSLAAFDIRNVFHGSGGYELPFGKNKKFLANAGKATNAVFGDWSLQYIVTLQNGQPITIGCPTAVTAGSSCYSVHAPGQDQKRGIRRVVVGNTSNLYWFNNPAAFQQPCPYTFNGPTPTIANCQMLTGQQALGATSATTYGPPFKRFDFSVFKNFKFSERVSMQFRSEFFNILNHPNFNAPGFGGNGVVAIGNSLNFNDTTNFGRIGSTRDAPNDPRQIQFALKLYY</sequence>
<keyword evidence="5" id="KW-0472">Membrane</keyword>
<proteinExistence type="predicted"/>
<dbReference type="Pfam" id="PF25183">
    <property type="entry name" value="OMP_b-brl_4"/>
    <property type="match status" value="1"/>
</dbReference>